<reference evidence="1 2" key="1">
    <citation type="submission" date="2014-01" db="EMBL/GenBank/DDBJ databases">
        <title>Full genme sequencing of cellulolytic bacterium Gynuella sunshinyii YC6258T gen. nov., sp. nov.</title>
        <authorList>
            <person name="Khan H."/>
            <person name="Chung E.J."/>
            <person name="Chung Y.R."/>
        </authorList>
    </citation>
    <scope>NUCLEOTIDE SEQUENCE [LARGE SCALE GENOMIC DNA]</scope>
    <source>
        <strain evidence="1 2">YC6258</strain>
    </source>
</reference>
<dbReference type="HOGENOM" id="CLU_3216880_0_0_6"/>
<proteinExistence type="predicted"/>
<gene>
    <name evidence="1" type="ORF">YC6258_00858</name>
</gene>
<dbReference type="AlphaFoldDB" id="A0A0C5VHS3"/>
<sequence>MAANISINLDSVVTRSVAEPESVIGLCVDSRLSDRQLLVGFDGE</sequence>
<dbReference type="KEGG" id="gsn:YC6258_00858"/>
<protein>
    <submittedName>
        <fullName evidence="1">Uncharacterized protein</fullName>
    </submittedName>
</protein>
<dbReference type="EMBL" id="CP007142">
    <property type="protein sequence ID" value="AJQ92908.1"/>
    <property type="molecule type" value="Genomic_DNA"/>
</dbReference>
<accession>A0A0C5VHS3</accession>
<evidence type="ECO:0000313" key="1">
    <source>
        <dbReference type="EMBL" id="AJQ92908.1"/>
    </source>
</evidence>
<evidence type="ECO:0000313" key="2">
    <source>
        <dbReference type="Proteomes" id="UP000032266"/>
    </source>
</evidence>
<keyword evidence="2" id="KW-1185">Reference proteome</keyword>
<organism evidence="1 2">
    <name type="scientific">Gynuella sunshinyii YC6258</name>
    <dbReference type="NCBI Taxonomy" id="1445510"/>
    <lineage>
        <taxon>Bacteria</taxon>
        <taxon>Pseudomonadati</taxon>
        <taxon>Pseudomonadota</taxon>
        <taxon>Gammaproteobacteria</taxon>
        <taxon>Oceanospirillales</taxon>
        <taxon>Saccharospirillaceae</taxon>
        <taxon>Gynuella</taxon>
    </lineage>
</organism>
<dbReference type="Proteomes" id="UP000032266">
    <property type="component" value="Chromosome"/>
</dbReference>
<dbReference type="STRING" id="1445510.YC6258_00858"/>
<name>A0A0C5VHS3_9GAMM</name>